<name>A0A0B5QD24_CLOBE</name>
<evidence type="ECO:0000313" key="2">
    <source>
        <dbReference type="Proteomes" id="UP000031866"/>
    </source>
</evidence>
<evidence type="ECO:0000313" key="1">
    <source>
        <dbReference type="EMBL" id="AJG98850.1"/>
    </source>
</evidence>
<accession>A0A0B5QD24</accession>
<reference evidence="2" key="1">
    <citation type="submission" date="2014-12" db="EMBL/GenBank/DDBJ databases">
        <title>Genome sequence of Clostridium beijerinckii strain 59B.</title>
        <authorList>
            <person name="Little G.T."/>
            <person name="Minton N.P."/>
        </authorList>
    </citation>
    <scope>NUCLEOTIDE SEQUENCE [LARGE SCALE GENOMIC DNA]</scope>
    <source>
        <strain evidence="2">59B</strain>
    </source>
</reference>
<dbReference type="EMBL" id="CP010086">
    <property type="protein sequence ID" value="AJG98850.1"/>
    <property type="molecule type" value="Genomic_DNA"/>
</dbReference>
<gene>
    <name evidence="1" type="ORF">LF65_02264</name>
</gene>
<proteinExistence type="predicted"/>
<organism evidence="1 2">
    <name type="scientific">Clostridium beijerinckii</name>
    <name type="common">Clostridium MP</name>
    <dbReference type="NCBI Taxonomy" id="1520"/>
    <lineage>
        <taxon>Bacteria</taxon>
        <taxon>Bacillati</taxon>
        <taxon>Bacillota</taxon>
        <taxon>Clostridia</taxon>
        <taxon>Eubacteriales</taxon>
        <taxon>Clostridiaceae</taxon>
        <taxon>Clostridium</taxon>
    </lineage>
</organism>
<dbReference type="OrthoDB" id="1910001at2"/>
<dbReference type="Proteomes" id="UP000031866">
    <property type="component" value="Chromosome"/>
</dbReference>
<dbReference type="RefSeq" id="WP_041896139.1">
    <property type="nucleotide sequence ID" value="NZ_CP010086.2"/>
</dbReference>
<protein>
    <submittedName>
        <fullName evidence="1">Uncharacterized protein</fullName>
    </submittedName>
</protein>
<sequence>MNELNSKFITTEDLNNFNNLMDEIDILKDNDHAKAYTLHKKALRQYDRWSTILFDIRTGESKGIAKNPALKDRVAQILKMIDNSYVTARMVWGKAKDDITGGKY</sequence>
<dbReference type="KEGG" id="cbei:LF65_02264"/>
<dbReference type="STRING" id="1520.LF65_02264"/>
<dbReference type="AlphaFoldDB" id="A0A0B5QD24"/>